<evidence type="ECO:0000313" key="3">
    <source>
        <dbReference type="EMBL" id="GAA4228239.1"/>
    </source>
</evidence>
<keyword evidence="2" id="KW-1133">Transmembrane helix</keyword>
<feature type="transmembrane region" description="Helical" evidence="2">
    <location>
        <begin position="64"/>
        <end position="83"/>
    </location>
</feature>
<feature type="compositionally biased region" description="Basic and acidic residues" evidence="1">
    <location>
        <begin position="170"/>
        <end position="183"/>
    </location>
</feature>
<keyword evidence="2" id="KW-0472">Membrane</keyword>
<feature type="transmembrane region" description="Helical" evidence="2">
    <location>
        <begin position="95"/>
        <end position="114"/>
    </location>
</feature>
<evidence type="ECO:0000256" key="1">
    <source>
        <dbReference type="SAM" id="MobiDB-lite"/>
    </source>
</evidence>
<organism evidence="3 4">
    <name type="scientific">Actinomadura meridiana</name>
    <dbReference type="NCBI Taxonomy" id="559626"/>
    <lineage>
        <taxon>Bacteria</taxon>
        <taxon>Bacillati</taxon>
        <taxon>Actinomycetota</taxon>
        <taxon>Actinomycetes</taxon>
        <taxon>Streptosporangiales</taxon>
        <taxon>Thermomonosporaceae</taxon>
        <taxon>Actinomadura</taxon>
    </lineage>
</organism>
<protein>
    <submittedName>
        <fullName evidence="3">Uncharacterized protein</fullName>
    </submittedName>
</protein>
<feature type="region of interest" description="Disordered" evidence="1">
    <location>
        <begin position="170"/>
        <end position="231"/>
    </location>
</feature>
<dbReference type="EMBL" id="BAABAS010000004">
    <property type="protein sequence ID" value="GAA4228239.1"/>
    <property type="molecule type" value="Genomic_DNA"/>
</dbReference>
<dbReference type="RefSeq" id="WP_344892614.1">
    <property type="nucleotide sequence ID" value="NZ_BAABAS010000004.1"/>
</dbReference>
<keyword evidence="4" id="KW-1185">Reference proteome</keyword>
<name>A0ABP8BW56_9ACTN</name>
<sequence length="231" mass="24649">MAGMMTTPRARGSGMLRTPRSRGMLNGLLLMLLALWGGFIPFVGPYFNFGFGSGSAWVYNSDRLVLSILPAIAVLVGGLLLLASANRPVAVFGSWLAALGGLWFVVGTTIAPLWDTALGAPLGGQTRQIAERLSFFQGLGAIIIMLAAVALGRFLVIGVREARRAEAGRAETARAAAEEDRGHGSTAAPQWDNQARPRHDGRQPAGHGERTWPGTQLRRRVGGARRTRGHD</sequence>
<feature type="compositionally biased region" description="Basic and acidic residues" evidence="1">
    <location>
        <begin position="195"/>
        <end position="210"/>
    </location>
</feature>
<comment type="caution">
    <text evidence="3">The sequence shown here is derived from an EMBL/GenBank/DDBJ whole genome shotgun (WGS) entry which is preliminary data.</text>
</comment>
<reference evidence="4" key="1">
    <citation type="journal article" date="2019" name="Int. J. Syst. Evol. Microbiol.">
        <title>The Global Catalogue of Microorganisms (GCM) 10K type strain sequencing project: providing services to taxonomists for standard genome sequencing and annotation.</title>
        <authorList>
            <consortium name="The Broad Institute Genomics Platform"/>
            <consortium name="The Broad Institute Genome Sequencing Center for Infectious Disease"/>
            <person name="Wu L."/>
            <person name="Ma J."/>
        </authorList>
    </citation>
    <scope>NUCLEOTIDE SEQUENCE [LARGE SCALE GENOMIC DNA]</scope>
    <source>
        <strain evidence="4">JCM 17440</strain>
    </source>
</reference>
<evidence type="ECO:0000256" key="2">
    <source>
        <dbReference type="SAM" id="Phobius"/>
    </source>
</evidence>
<keyword evidence="2" id="KW-0812">Transmembrane</keyword>
<feature type="transmembrane region" description="Helical" evidence="2">
    <location>
        <begin position="134"/>
        <end position="156"/>
    </location>
</feature>
<feature type="transmembrane region" description="Helical" evidence="2">
    <location>
        <begin position="25"/>
        <end position="44"/>
    </location>
</feature>
<evidence type="ECO:0000313" key="4">
    <source>
        <dbReference type="Proteomes" id="UP001501710"/>
    </source>
</evidence>
<dbReference type="Proteomes" id="UP001501710">
    <property type="component" value="Unassembled WGS sequence"/>
</dbReference>
<proteinExistence type="predicted"/>
<accession>A0ABP8BW56</accession>
<gene>
    <name evidence="3" type="ORF">GCM10022254_17870</name>
</gene>
<feature type="compositionally biased region" description="Basic residues" evidence="1">
    <location>
        <begin position="217"/>
        <end position="231"/>
    </location>
</feature>